<evidence type="ECO:0000313" key="4">
    <source>
        <dbReference type="WBParaSite" id="BTMF_0000220401-mRNA-1"/>
    </source>
</evidence>
<dbReference type="CDD" id="cd01650">
    <property type="entry name" value="RT_nLTR_like"/>
    <property type="match status" value="1"/>
</dbReference>
<dbReference type="Pfam" id="PF00078">
    <property type="entry name" value="RVT_1"/>
    <property type="match status" value="1"/>
</dbReference>
<dbReference type="PANTHER" id="PTHR33332">
    <property type="entry name" value="REVERSE TRANSCRIPTASE DOMAIN-CONTAINING PROTEIN"/>
    <property type="match status" value="1"/>
</dbReference>
<dbReference type="EMBL" id="UZAG01001120">
    <property type="protein sequence ID" value="VDO10445.1"/>
    <property type="molecule type" value="Genomic_DNA"/>
</dbReference>
<sequence length="923" mass="107560">MKSPAKMKEIQQKLLSSSFNVILGTETSWDESVRSEEIFGNNFNVFRHDRNLLLTQKKSGGGVLIAINADFTSEEIKTNKHKEFEHVWAKALIAGETHIFSSVYFPPEHAQKQSFELFFQIVENIMSNMEPEVKLHIYGDFNQRNADFIPDIENESFLLPVVGEDETLQFISDKISFFGLHQINHVRNQQNTYLDLLFTNCTEDFCVYASLSPLWKNEVFHTAIEYSIFIHNTSSPSDLEYEEVPEYHKTNFELAKRRLSTINWQTIISIEGNVDSEADKFHSIIQDLISESVPMKRRRRTKNSKLPVWFTPQLKHLKNKKQKAHKLYKKENSNTNLQNYQAICNQLNTAITFAHEEYNRKVENEVKSCPKNFFNYVKTKLKSSNFPSRMHLDGIVGENSSEICKLFAIFFQEVYTTFSEEDRDRNFFSFIPETSNSISVNQLSYQEVFKALKNLDASKGPGPDGIAPVFLKNLSEELALPLERLFNMSLKNGKFPEIWKSSYLVPIFKSGTKSDIRNYRGIAIISCIPKLFESIVNDKIFRQVKNQITNKQHGFYKGRSTTTNLLEFVTFILNAMDNGKHVEALYTDFSKAFDRIDIPLLLFKLHKIGMEPTLLNWLQSYLTHRKQIVRFQNKLSQPILVTSGVPQGSHLGPLLFILYVNDISFILKKIKLLVYADDMKLFMEISNSSDAEEFQNEINLFYTWCSKSLLQLNVKKCNTIAFSRKIETPHIAISLGNQKVEKCKIVRDLGVILDSKLTFIEHYNTIISKANSMLGFIKRFSHNFQDPYTIKLLYITYVRPILEYCNLVWNPYIALHEERIESVQKQFLLYALRKLNWTSFPLPSYEARCMLINLQTLKERREFAMLFFINDIISNRTESAALLSELNFYTPSRHLRTRKLFSEKSFRTNYAKNCPINRMMRQY</sequence>
<evidence type="ECO:0000313" key="3">
    <source>
        <dbReference type="Proteomes" id="UP000280834"/>
    </source>
</evidence>
<evidence type="ECO:0000259" key="1">
    <source>
        <dbReference type="PROSITE" id="PS50878"/>
    </source>
</evidence>
<feature type="domain" description="Reverse transcriptase" evidence="1">
    <location>
        <begin position="488"/>
        <end position="735"/>
    </location>
</feature>
<dbReference type="AlphaFoldDB" id="A0A0R3Q7A0"/>
<dbReference type="InterPro" id="IPR043502">
    <property type="entry name" value="DNA/RNA_pol_sf"/>
</dbReference>
<reference evidence="4" key="1">
    <citation type="submission" date="2017-02" db="UniProtKB">
        <authorList>
            <consortium name="WormBaseParasite"/>
        </authorList>
    </citation>
    <scope>IDENTIFICATION</scope>
</reference>
<keyword evidence="3" id="KW-1185">Reference proteome</keyword>
<name>A0A0R3Q7A0_9BILA</name>
<organism evidence="4">
    <name type="scientific">Brugia timori</name>
    <dbReference type="NCBI Taxonomy" id="42155"/>
    <lineage>
        <taxon>Eukaryota</taxon>
        <taxon>Metazoa</taxon>
        <taxon>Ecdysozoa</taxon>
        <taxon>Nematoda</taxon>
        <taxon>Chromadorea</taxon>
        <taxon>Rhabditida</taxon>
        <taxon>Spirurina</taxon>
        <taxon>Spiruromorpha</taxon>
        <taxon>Filarioidea</taxon>
        <taxon>Onchocercidae</taxon>
        <taxon>Brugia</taxon>
    </lineage>
</organism>
<dbReference type="Proteomes" id="UP000280834">
    <property type="component" value="Unassembled WGS sequence"/>
</dbReference>
<evidence type="ECO:0000313" key="2">
    <source>
        <dbReference type="EMBL" id="VDO10445.1"/>
    </source>
</evidence>
<dbReference type="InterPro" id="IPR000477">
    <property type="entry name" value="RT_dom"/>
</dbReference>
<dbReference type="InterPro" id="IPR036691">
    <property type="entry name" value="Endo/exonu/phosph_ase_sf"/>
</dbReference>
<dbReference type="Gene3D" id="3.60.10.10">
    <property type="entry name" value="Endonuclease/exonuclease/phosphatase"/>
    <property type="match status" value="1"/>
</dbReference>
<reference evidence="2 3" key="2">
    <citation type="submission" date="2018-11" db="EMBL/GenBank/DDBJ databases">
        <authorList>
            <consortium name="Pathogen Informatics"/>
        </authorList>
    </citation>
    <scope>NUCLEOTIDE SEQUENCE [LARGE SCALE GENOMIC DNA]</scope>
</reference>
<gene>
    <name evidence="2" type="ORF">BTMF_LOCUS1532</name>
</gene>
<dbReference type="PRINTS" id="PR01345">
    <property type="entry name" value="CERVTRCPTASE"/>
</dbReference>
<dbReference type="PROSITE" id="PS50878">
    <property type="entry name" value="RT_POL"/>
    <property type="match status" value="1"/>
</dbReference>
<dbReference type="WBParaSite" id="BTMF_0000220401-mRNA-1">
    <property type="protein sequence ID" value="BTMF_0000220401-mRNA-1"/>
    <property type="gene ID" value="BTMF_0000220401"/>
</dbReference>
<dbReference type="SUPFAM" id="SSF56672">
    <property type="entry name" value="DNA/RNA polymerases"/>
    <property type="match status" value="2"/>
</dbReference>
<proteinExistence type="predicted"/>
<accession>A0A0R3Q7A0</accession>
<dbReference type="STRING" id="42155.A0A0R3Q7A0"/>
<dbReference type="SUPFAM" id="SSF56219">
    <property type="entry name" value="DNase I-like"/>
    <property type="match status" value="1"/>
</dbReference>
<protein>
    <submittedName>
        <fullName evidence="4">Reverse transcriptase domain-containing protein</fullName>
    </submittedName>
</protein>